<name>A0A1M7ZEI0_9HYPH</name>
<keyword evidence="6" id="KW-0282">Flagellum</keyword>
<protein>
    <recommendedName>
        <fullName evidence="4">Flagella basal body P-ring formation protein FlgA</fullName>
    </recommendedName>
</protein>
<evidence type="ECO:0000256" key="1">
    <source>
        <dbReference type="ARBA" id="ARBA00004418"/>
    </source>
</evidence>
<dbReference type="Proteomes" id="UP000186406">
    <property type="component" value="Unassembled WGS sequence"/>
</dbReference>
<evidence type="ECO:0000256" key="4">
    <source>
        <dbReference type="RuleBase" id="RU362063"/>
    </source>
</evidence>
<dbReference type="AlphaFoldDB" id="A0A1M7ZEI0"/>
<dbReference type="RefSeq" id="WP_084564150.1">
    <property type="nucleotide sequence ID" value="NZ_FRXO01000002.1"/>
</dbReference>
<dbReference type="PANTHER" id="PTHR36307:SF1">
    <property type="entry name" value="FLAGELLA BASAL BODY P-RING FORMATION PROTEIN FLGA"/>
    <property type="match status" value="1"/>
</dbReference>
<dbReference type="Pfam" id="PF13144">
    <property type="entry name" value="ChapFlgA"/>
    <property type="match status" value="1"/>
</dbReference>
<dbReference type="NCBIfam" id="TIGR03170">
    <property type="entry name" value="flgA_cterm"/>
    <property type="match status" value="1"/>
</dbReference>
<dbReference type="InterPro" id="IPR013974">
    <property type="entry name" value="SAF"/>
</dbReference>
<dbReference type="Gene3D" id="2.30.30.760">
    <property type="match status" value="1"/>
</dbReference>
<evidence type="ECO:0000256" key="2">
    <source>
        <dbReference type="ARBA" id="ARBA00022729"/>
    </source>
</evidence>
<feature type="chain" id="PRO_5009735630" description="Flagella basal body P-ring formation protein FlgA" evidence="4">
    <location>
        <begin position="25"/>
        <end position="194"/>
    </location>
</feature>
<dbReference type="EMBL" id="FRXO01000002">
    <property type="protein sequence ID" value="SHO63274.1"/>
    <property type="molecule type" value="Genomic_DNA"/>
</dbReference>
<dbReference type="SMART" id="SM00858">
    <property type="entry name" value="SAF"/>
    <property type="match status" value="1"/>
</dbReference>
<feature type="domain" description="SAF" evidence="5">
    <location>
        <begin position="67"/>
        <end position="130"/>
    </location>
</feature>
<keyword evidence="7" id="KW-1185">Reference proteome</keyword>
<proteinExistence type="inferred from homology"/>
<keyword evidence="3 4" id="KW-0574">Periplasm</keyword>
<keyword evidence="6" id="KW-0969">Cilium</keyword>
<evidence type="ECO:0000259" key="5">
    <source>
        <dbReference type="SMART" id="SM00858"/>
    </source>
</evidence>
<feature type="signal peptide" evidence="4">
    <location>
        <begin position="1"/>
        <end position="24"/>
    </location>
</feature>
<reference evidence="6 7" key="1">
    <citation type="submission" date="2016-12" db="EMBL/GenBank/DDBJ databases">
        <authorList>
            <person name="Song W.-J."/>
            <person name="Kurnit D.M."/>
        </authorList>
    </citation>
    <scope>NUCLEOTIDE SEQUENCE [LARGE SCALE GENOMIC DNA]</scope>
    <source>
        <strain evidence="6 7">DSM 19599</strain>
    </source>
</reference>
<keyword evidence="4" id="KW-1005">Bacterial flagellum biogenesis</keyword>
<dbReference type="OrthoDB" id="8448733at2"/>
<accession>A0A1M7ZEI0</accession>
<evidence type="ECO:0000256" key="3">
    <source>
        <dbReference type="ARBA" id="ARBA00022764"/>
    </source>
</evidence>
<dbReference type="GO" id="GO:0042597">
    <property type="term" value="C:periplasmic space"/>
    <property type="evidence" value="ECO:0007669"/>
    <property type="project" value="UniProtKB-SubCell"/>
</dbReference>
<sequence length="194" mass="19920">MSFLYRSFAAAFAVFVAAAAPALGQEIASSNGTAAAVQPIFPQGAPPQGMVQRYDAVPGAATQTDGETLPVLAVTVYPGDTITEAMVIDRQFPAGVSQRYAALSGRDQVIGKVARRTLAAGQPIPLNALGMATLVNRGVPTEASYVEDGLSITAQVMPMQSGGVGDVIQVRNVDSGRMISGVVQADGTVRVGGR</sequence>
<dbReference type="InterPro" id="IPR017585">
    <property type="entry name" value="SAF_FlgA"/>
</dbReference>
<keyword evidence="6" id="KW-0966">Cell projection</keyword>
<dbReference type="CDD" id="cd11614">
    <property type="entry name" value="SAF_CpaB_FlgA_like"/>
    <property type="match status" value="1"/>
</dbReference>
<dbReference type="InterPro" id="IPR039246">
    <property type="entry name" value="Flagellar_FlgA"/>
</dbReference>
<dbReference type="PANTHER" id="PTHR36307">
    <property type="entry name" value="FLAGELLA BASAL BODY P-RING FORMATION PROTEIN FLGA"/>
    <property type="match status" value="1"/>
</dbReference>
<organism evidence="6 7">
    <name type="scientific">Pseudoxanthobacter soli DSM 19599</name>
    <dbReference type="NCBI Taxonomy" id="1123029"/>
    <lineage>
        <taxon>Bacteria</taxon>
        <taxon>Pseudomonadati</taxon>
        <taxon>Pseudomonadota</taxon>
        <taxon>Alphaproteobacteria</taxon>
        <taxon>Hyphomicrobiales</taxon>
        <taxon>Segnochrobactraceae</taxon>
        <taxon>Pseudoxanthobacter</taxon>
    </lineage>
</organism>
<dbReference type="STRING" id="1123029.SAMN02745172_01328"/>
<gene>
    <name evidence="6" type="ORF">SAMN02745172_01328</name>
</gene>
<evidence type="ECO:0000313" key="6">
    <source>
        <dbReference type="EMBL" id="SHO63274.1"/>
    </source>
</evidence>
<comment type="function">
    <text evidence="4">Involved in the assembly process of the P-ring formation. It may associate with FlgF on the rod constituting a structure essential for the P-ring assembly or may act as a modulator protein for the P-ring assembly.</text>
</comment>
<comment type="similarity">
    <text evidence="4">Belongs to the FlgA family.</text>
</comment>
<comment type="subcellular location">
    <subcellularLocation>
        <location evidence="1 4">Periplasm</location>
    </subcellularLocation>
</comment>
<keyword evidence="2 4" id="KW-0732">Signal</keyword>
<evidence type="ECO:0000313" key="7">
    <source>
        <dbReference type="Proteomes" id="UP000186406"/>
    </source>
</evidence>
<dbReference type="GO" id="GO:0044780">
    <property type="term" value="P:bacterial-type flagellum assembly"/>
    <property type="evidence" value="ECO:0007669"/>
    <property type="project" value="InterPro"/>
</dbReference>